<proteinExistence type="predicted"/>
<dbReference type="InterPro" id="IPR036754">
    <property type="entry name" value="YbaK/aa-tRNA-synt-asso_dom_sf"/>
</dbReference>
<dbReference type="EnsemblPlants" id="EMT27593">
    <property type="protein sequence ID" value="EMT27593"/>
    <property type="gene ID" value="F775_09626"/>
</dbReference>
<dbReference type="AlphaFoldDB" id="M8C0K9"/>
<organism evidence="1">
    <name type="scientific">Aegilops tauschii</name>
    <name type="common">Tausch's goatgrass</name>
    <name type="synonym">Aegilops squarrosa</name>
    <dbReference type="NCBI Taxonomy" id="37682"/>
    <lineage>
        <taxon>Eukaryota</taxon>
        <taxon>Viridiplantae</taxon>
        <taxon>Streptophyta</taxon>
        <taxon>Embryophyta</taxon>
        <taxon>Tracheophyta</taxon>
        <taxon>Spermatophyta</taxon>
        <taxon>Magnoliopsida</taxon>
        <taxon>Liliopsida</taxon>
        <taxon>Poales</taxon>
        <taxon>Poaceae</taxon>
        <taxon>BOP clade</taxon>
        <taxon>Pooideae</taxon>
        <taxon>Triticodae</taxon>
        <taxon>Triticeae</taxon>
        <taxon>Triticinae</taxon>
        <taxon>Aegilops</taxon>
    </lineage>
</organism>
<sequence>MATSTMGAAAADLEARQLLILRRVEDLELAAQQHRLGALSLSDAEAEVEAGDTEERLSALLAARGVHDFAFRRVPADYYDRPLEERRDLLAADSVAQLCKSIVMVNTKAAADVVDCSNPKNSKYYVVIVQYMARLNAENIKNFLYTLNESQIPKKRFNMRLAPEEESLMLTGFVHNGVTCIGMKTDIPCQDYNLKFARHLIQRVCHQVIIDEAITKLDEDFFWLGGGEVDLKLGMRTSQFLNAFNPFVKLQIHVVLCGLDQRTARERRGHSWEDRYNCGKWAYTITKPFVVWA</sequence>
<dbReference type="Gene3D" id="3.90.960.10">
    <property type="entry name" value="YbaK/aminoacyl-tRNA synthetase-associated domain"/>
    <property type="match status" value="1"/>
</dbReference>
<evidence type="ECO:0000313" key="1">
    <source>
        <dbReference type="EnsemblPlants" id="EMT27593"/>
    </source>
</evidence>
<accession>M8C0K9</accession>
<dbReference type="PANTHER" id="PTHR30411">
    <property type="entry name" value="CYTOPLASMIC PROTEIN"/>
    <property type="match status" value="1"/>
</dbReference>
<evidence type="ECO:0008006" key="2">
    <source>
        <dbReference type="Google" id="ProtNLM"/>
    </source>
</evidence>
<reference evidence="1" key="1">
    <citation type="submission" date="2015-06" db="UniProtKB">
        <authorList>
            <consortium name="EnsemblPlants"/>
        </authorList>
    </citation>
    <scope>IDENTIFICATION</scope>
</reference>
<name>M8C0K9_AEGTA</name>
<dbReference type="CDD" id="cd04332">
    <property type="entry name" value="YbaK_like"/>
    <property type="match status" value="1"/>
</dbReference>
<dbReference type="GO" id="GO:0002161">
    <property type="term" value="F:aminoacyl-tRNA deacylase activity"/>
    <property type="evidence" value="ECO:0007669"/>
    <property type="project" value="InterPro"/>
</dbReference>
<dbReference type="SUPFAM" id="SSF55826">
    <property type="entry name" value="YbaK/ProRS associated domain"/>
    <property type="match status" value="1"/>
</dbReference>
<protein>
    <recommendedName>
        <fullName evidence="2">YbaK/aminoacyl-tRNA synthetase-associated domain-containing protein</fullName>
    </recommendedName>
</protein>
<dbReference type="PANTHER" id="PTHR30411:SF4">
    <property type="entry name" value="YBAK_AMINOACYL-TRNA SYNTHETASE-ASSOCIATED DOMAIN-CONTAINING PROTEIN"/>
    <property type="match status" value="1"/>
</dbReference>